<dbReference type="SUPFAM" id="SSF51735">
    <property type="entry name" value="NAD(P)-binding Rossmann-fold domains"/>
    <property type="match status" value="1"/>
</dbReference>
<accession>A0A161W0T3</accession>
<dbReference type="InterPro" id="IPR051164">
    <property type="entry name" value="NmrA-like_oxidored"/>
</dbReference>
<evidence type="ECO:0000259" key="3">
    <source>
        <dbReference type="Pfam" id="PF05368"/>
    </source>
</evidence>
<protein>
    <submittedName>
        <fullName evidence="4">NmrA-like family domain-containing protein 1</fullName>
    </submittedName>
</protein>
<dbReference type="FunFam" id="3.40.50.720:FF:000528">
    <property type="entry name" value="Nucleoside-diphosphate-sugar epimerase family protein"/>
    <property type="match status" value="1"/>
</dbReference>
<dbReference type="PANTHER" id="PTHR42748:SF25">
    <property type="entry name" value="NMRA FAMILY PROTEIN"/>
    <property type="match status" value="1"/>
</dbReference>
<comment type="similarity">
    <text evidence="1">Belongs to the NmrA-type oxidoreductase family.</text>
</comment>
<dbReference type="Gene3D" id="3.40.50.720">
    <property type="entry name" value="NAD(P)-binding Rossmann-like Domain"/>
    <property type="match status" value="1"/>
</dbReference>
<evidence type="ECO:0000256" key="1">
    <source>
        <dbReference type="ARBA" id="ARBA00006328"/>
    </source>
</evidence>
<dbReference type="Pfam" id="PF05368">
    <property type="entry name" value="NmrA"/>
    <property type="match status" value="1"/>
</dbReference>
<name>A0A161W0T3_9PEZI</name>
<evidence type="ECO:0000256" key="2">
    <source>
        <dbReference type="ARBA" id="ARBA00022857"/>
    </source>
</evidence>
<dbReference type="InterPro" id="IPR008030">
    <property type="entry name" value="NmrA-like"/>
</dbReference>
<dbReference type="AlphaFoldDB" id="A0A161W0T3"/>
<reference evidence="4 5" key="1">
    <citation type="submission" date="2015-06" db="EMBL/GenBank/DDBJ databases">
        <title>Survival trade-offs in plant roots during colonization by closely related pathogenic and mutualistic fungi.</title>
        <authorList>
            <person name="Hacquard S."/>
            <person name="Kracher B."/>
            <person name="Hiruma K."/>
            <person name="Weinman A."/>
            <person name="Muench P."/>
            <person name="Garrido Oter R."/>
            <person name="Ver Loren van Themaat E."/>
            <person name="Dallerey J.-F."/>
            <person name="Damm U."/>
            <person name="Henrissat B."/>
            <person name="Lespinet O."/>
            <person name="Thon M."/>
            <person name="Kemen E."/>
            <person name="McHardy A.C."/>
            <person name="Schulze-Lefert P."/>
            <person name="O'Connell R.J."/>
        </authorList>
    </citation>
    <scope>NUCLEOTIDE SEQUENCE [LARGE SCALE GENOMIC DNA]</scope>
    <source>
        <strain evidence="4 5">0861</strain>
    </source>
</reference>
<dbReference type="PANTHER" id="PTHR42748">
    <property type="entry name" value="NITROGEN METABOLITE REPRESSION PROTEIN NMRA FAMILY MEMBER"/>
    <property type="match status" value="1"/>
</dbReference>
<dbReference type="GO" id="GO:0005634">
    <property type="term" value="C:nucleus"/>
    <property type="evidence" value="ECO:0007669"/>
    <property type="project" value="TreeGrafter"/>
</dbReference>
<comment type="caution">
    <text evidence="4">The sequence shown here is derived from an EMBL/GenBank/DDBJ whole genome shotgun (WGS) entry which is preliminary data.</text>
</comment>
<dbReference type="InterPro" id="IPR036291">
    <property type="entry name" value="NAD(P)-bd_dom_sf"/>
</dbReference>
<organism evidence="4 5">
    <name type="scientific">Colletotrichum tofieldiae</name>
    <dbReference type="NCBI Taxonomy" id="708197"/>
    <lineage>
        <taxon>Eukaryota</taxon>
        <taxon>Fungi</taxon>
        <taxon>Dikarya</taxon>
        <taxon>Ascomycota</taxon>
        <taxon>Pezizomycotina</taxon>
        <taxon>Sordariomycetes</taxon>
        <taxon>Hypocreomycetidae</taxon>
        <taxon>Glomerellales</taxon>
        <taxon>Glomerellaceae</taxon>
        <taxon>Colletotrichum</taxon>
        <taxon>Colletotrichum spaethianum species complex</taxon>
    </lineage>
</organism>
<evidence type="ECO:0000313" key="5">
    <source>
        <dbReference type="Proteomes" id="UP000076552"/>
    </source>
</evidence>
<dbReference type="STRING" id="708197.A0A161W0T3"/>
<dbReference type="Gene3D" id="3.90.25.10">
    <property type="entry name" value="UDP-galactose 4-epimerase, domain 1"/>
    <property type="match status" value="1"/>
</dbReference>
<sequence length="308" mass="33806">MPRTLLVTGSTGKQGGAVVQALLNLYPSDFTILAVTRTANSPSAVRLAKKSSSVKIVEGNLDNVPALFQSAKKVASGPIWGVFSVQAAVSKGATFQGEINQGKALIDESIKNDVKHFVYSSVDRGGNDHSWNNPSPIPHFQAKHQIEHHLRDQTAIGKSDMGWTILRPVIFFDNITPGFEAKVFMTSLRDTMKDKPLQWIATSDIGIFAAETFHDPEQFNKRAIGIAGEVLTFKEMNQKFKEVTGHGVGTTFGFLGKALKSGVKEVGTMLDWFKDEGYNVDMGLAKTIHPKVKGVKEWLREDSAFRTQ</sequence>
<gene>
    <name evidence="4" type="ORF">CT0861_06260</name>
</gene>
<proteinExistence type="inferred from homology"/>
<dbReference type="Proteomes" id="UP000076552">
    <property type="component" value="Unassembled WGS sequence"/>
</dbReference>
<dbReference type="EMBL" id="LFIV01000257">
    <property type="protein sequence ID" value="KZL64743.1"/>
    <property type="molecule type" value="Genomic_DNA"/>
</dbReference>
<keyword evidence="5" id="KW-1185">Reference proteome</keyword>
<keyword evidence="2" id="KW-0521">NADP</keyword>
<feature type="domain" description="NmrA-like" evidence="3">
    <location>
        <begin position="3"/>
        <end position="287"/>
    </location>
</feature>
<evidence type="ECO:0000313" key="4">
    <source>
        <dbReference type="EMBL" id="KZL64743.1"/>
    </source>
</evidence>